<dbReference type="InterPro" id="IPR041581">
    <property type="entry name" value="Glyoxalase_6"/>
</dbReference>
<organism evidence="2 3">
    <name type="scientific">Fimbriimonas ginsengisoli</name>
    <dbReference type="NCBI Taxonomy" id="1005039"/>
    <lineage>
        <taxon>Bacteria</taxon>
        <taxon>Bacillati</taxon>
        <taxon>Armatimonadota</taxon>
        <taxon>Fimbriimonadia</taxon>
        <taxon>Fimbriimonadales</taxon>
        <taxon>Fimbriimonadaceae</taxon>
        <taxon>Fimbriimonas</taxon>
    </lineage>
</organism>
<dbReference type="InterPro" id="IPR029068">
    <property type="entry name" value="Glyas_Bleomycin-R_OHBP_Dase"/>
</dbReference>
<name>A0A931PV79_FIMGI</name>
<dbReference type="CDD" id="cd07247">
    <property type="entry name" value="SgaA_N_like"/>
    <property type="match status" value="1"/>
</dbReference>
<accession>A0A931PV79</accession>
<dbReference type="AlphaFoldDB" id="A0A931PV79"/>
<protein>
    <submittedName>
        <fullName evidence="2">VOC family protein</fullName>
    </submittedName>
</protein>
<reference evidence="2" key="1">
    <citation type="submission" date="2020-07" db="EMBL/GenBank/DDBJ databases">
        <title>Huge and variable diversity of episymbiotic CPR bacteria and DPANN archaea in groundwater ecosystems.</title>
        <authorList>
            <person name="He C.Y."/>
            <person name="Keren R."/>
            <person name="Whittaker M."/>
            <person name="Farag I.F."/>
            <person name="Doudna J."/>
            <person name="Cate J.H.D."/>
            <person name="Banfield J.F."/>
        </authorList>
    </citation>
    <scope>NUCLEOTIDE SEQUENCE</scope>
    <source>
        <strain evidence="2">NC_groundwater_17_Pr7_B-0.1um_64_12</strain>
    </source>
</reference>
<dbReference type="Gene3D" id="3.10.180.10">
    <property type="entry name" value="2,3-Dihydroxybiphenyl 1,2-Dioxygenase, domain 1"/>
    <property type="match status" value="1"/>
</dbReference>
<evidence type="ECO:0000259" key="1">
    <source>
        <dbReference type="PROSITE" id="PS51819"/>
    </source>
</evidence>
<dbReference type="PANTHER" id="PTHR33993">
    <property type="entry name" value="GLYOXALASE-RELATED"/>
    <property type="match status" value="1"/>
</dbReference>
<dbReference type="Proteomes" id="UP000727962">
    <property type="component" value="Unassembled WGS sequence"/>
</dbReference>
<dbReference type="InterPro" id="IPR037523">
    <property type="entry name" value="VOC_core"/>
</dbReference>
<dbReference type="Pfam" id="PF18029">
    <property type="entry name" value="Glyoxalase_6"/>
    <property type="match status" value="1"/>
</dbReference>
<gene>
    <name evidence="2" type="ORF">HYR64_09605</name>
</gene>
<dbReference type="PROSITE" id="PS51819">
    <property type="entry name" value="VOC"/>
    <property type="match status" value="1"/>
</dbReference>
<dbReference type="InterPro" id="IPR052164">
    <property type="entry name" value="Anthracycline_SecMetBiosynth"/>
</dbReference>
<dbReference type="SUPFAM" id="SSF54593">
    <property type="entry name" value="Glyoxalase/Bleomycin resistance protein/Dihydroxybiphenyl dioxygenase"/>
    <property type="match status" value="1"/>
</dbReference>
<dbReference type="EMBL" id="JACOSL010000059">
    <property type="protein sequence ID" value="MBI1757347.1"/>
    <property type="molecule type" value="Genomic_DNA"/>
</dbReference>
<evidence type="ECO:0000313" key="3">
    <source>
        <dbReference type="Proteomes" id="UP000727962"/>
    </source>
</evidence>
<sequence>MPHNTFCHIEFDSTDLARSQRFFEGLFGWTFRAFGEKMVVFGLGDQHLGGLQKADNVAPGRSPSVWIEVASLDPMVTKAVGSGGSLERGREEVPGVGWSAVVKDPDGNFVGLVEFSRQEG</sequence>
<comment type="caution">
    <text evidence="2">The sequence shown here is derived from an EMBL/GenBank/DDBJ whole genome shotgun (WGS) entry which is preliminary data.</text>
</comment>
<evidence type="ECO:0000313" key="2">
    <source>
        <dbReference type="EMBL" id="MBI1757347.1"/>
    </source>
</evidence>
<proteinExistence type="predicted"/>
<feature type="domain" description="VOC" evidence="1">
    <location>
        <begin position="5"/>
        <end position="115"/>
    </location>
</feature>